<organism evidence="1 2">
    <name type="scientific">Strongylus vulgaris</name>
    <name type="common">Blood worm</name>
    <dbReference type="NCBI Taxonomy" id="40348"/>
    <lineage>
        <taxon>Eukaryota</taxon>
        <taxon>Metazoa</taxon>
        <taxon>Ecdysozoa</taxon>
        <taxon>Nematoda</taxon>
        <taxon>Chromadorea</taxon>
        <taxon>Rhabditida</taxon>
        <taxon>Rhabditina</taxon>
        <taxon>Rhabditomorpha</taxon>
        <taxon>Strongyloidea</taxon>
        <taxon>Strongylidae</taxon>
        <taxon>Strongylus</taxon>
    </lineage>
</organism>
<keyword evidence="2" id="KW-1185">Reference proteome</keyword>
<proteinExistence type="predicted"/>
<evidence type="ECO:0000313" key="2">
    <source>
        <dbReference type="Proteomes" id="UP000270094"/>
    </source>
</evidence>
<name>A0A3P7JUL6_STRVU</name>
<protein>
    <submittedName>
        <fullName evidence="1">Uncharacterized protein</fullName>
    </submittedName>
</protein>
<dbReference type="Proteomes" id="UP000270094">
    <property type="component" value="Unassembled WGS sequence"/>
</dbReference>
<evidence type="ECO:0000313" key="1">
    <source>
        <dbReference type="EMBL" id="VDM84803.1"/>
    </source>
</evidence>
<dbReference type="AlphaFoldDB" id="A0A3P7JUL6"/>
<accession>A0A3P7JUL6</accession>
<dbReference type="OrthoDB" id="5875996at2759"/>
<reference evidence="1 2" key="1">
    <citation type="submission" date="2018-11" db="EMBL/GenBank/DDBJ databases">
        <authorList>
            <consortium name="Pathogen Informatics"/>
        </authorList>
    </citation>
    <scope>NUCLEOTIDE SEQUENCE [LARGE SCALE GENOMIC DNA]</scope>
</reference>
<sequence length="76" mass="8440">MMVGSPFRGESLTFKVNYEEFVYTVTYSTGTVKVIDLTNDTIMLCYTAARVIHSSDGEQTTDLDNLFGDAVIVESM</sequence>
<dbReference type="EMBL" id="UYYB01133422">
    <property type="protein sequence ID" value="VDM84803.1"/>
    <property type="molecule type" value="Genomic_DNA"/>
</dbReference>
<gene>
    <name evidence="1" type="ORF">SVUK_LOCUS19801</name>
</gene>